<dbReference type="GO" id="GO:0005829">
    <property type="term" value="C:cytosol"/>
    <property type="evidence" value="ECO:0007669"/>
    <property type="project" value="GOC"/>
</dbReference>
<dbReference type="InterPro" id="IPR036871">
    <property type="entry name" value="PX_dom_sf"/>
</dbReference>
<dbReference type="GO" id="GO:0031901">
    <property type="term" value="C:early endosome membrane"/>
    <property type="evidence" value="ECO:0007669"/>
    <property type="project" value="TreeGrafter"/>
</dbReference>
<accession>A0A8S3V4B8</accession>
<evidence type="ECO:0000256" key="1">
    <source>
        <dbReference type="ARBA" id="ARBA00004287"/>
    </source>
</evidence>
<dbReference type="Gene3D" id="3.30.1520.10">
    <property type="entry name" value="Phox-like domain"/>
    <property type="match status" value="1"/>
</dbReference>
<feature type="domain" description="PX" evidence="3">
    <location>
        <begin position="16"/>
        <end position="55"/>
    </location>
</feature>
<dbReference type="GO" id="GO:0006886">
    <property type="term" value="P:intracellular protein transport"/>
    <property type="evidence" value="ECO:0007669"/>
    <property type="project" value="TreeGrafter"/>
</dbReference>
<dbReference type="AlphaFoldDB" id="A0A8S3V4B8"/>
<gene>
    <name evidence="4" type="ORF">MEDL_64575</name>
</gene>
<feature type="compositionally biased region" description="Low complexity" evidence="2">
    <location>
        <begin position="291"/>
        <end position="300"/>
    </location>
</feature>
<organism evidence="4 5">
    <name type="scientific">Mytilus edulis</name>
    <name type="common">Blue mussel</name>
    <dbReference type="NCBI Taxonomy" id="6550"/>
    <lineage>
        <taxon>Eukaryota</taxon>
        <taxon>Metazoa</taxon>
        <taxon>Spiralia</taxon>
        <taxon>Lophotrochozoa</taxon>
        <taxon>Mollusca</taxon>
        <taxon>Bivalvia</taxon>
        <taxon>Autobranchia</taxon>
        <taxon>Pteriomorphia</taxon>
        <taxon>Mytilida</taxon>
        <taxon>Mytiloidea</taxon>
        <taxon>Mytilidae</taxon>
        <taxon>Mytilinae</taxon>
        <taxon>Mytilus</taxon>
    </lineage>
</organism>
<sequence length="314" mass="35606">MFYVPNVLKYFTVLKIAANREFIEQRRKSLRRFCNLVARHPKMYDDKLVKFFLTFSGSDMTNKIKEVFRGIPDEFMTSNLASKAKELVPMDTQQQIQNSKEHMRMLYNGVTKMKDISEKLVMRATGYACDMLQFGQELSSFSNDATSVSAWATGRSETWHHLKKGFKHLSVEYAALGDKAAQEAGDTDSEVVEKLCLFQDLLLAYKAGTVEQLEQKILEQESQIANMENRNYFSLHCLQMETQLIHANLEILYDVLGEMAVIQAKSHSEIGKVWSEIKPIVDNLHGRDSSRPNSPTRTSPIGSPMTSSGGGLPM</sequence>
<dbReference type="EMBL" id="CAJPWZ010003138">
    <property type="protein sequence ID" value="CAG2253002.1"/>
    <property type="molecule type" value="Genomic_DNA"/>
</dbReference>
<dbReference type="Proteomes" id="UP000683360">
    <property type="component" value="Unassembled WGS sequence"/>
</dbReference>
<dbReference type="InterPro" id="IPR028662">
    <property type="entry name" value="SNX8/Mvp1"/>
</dbReference>
<proteinExistence type="predicted"/>
<dbReference type="GO" id="GO:0034498">
    <property type="term" value="P:early endosome to Golgi transport"/>
    <property type="evidence" value="ECO:0007669"/>
    <property type="project" value="TreeGrafter"/>
</dbReference>
<dbReference type="OrthoDB" id="10064318at2759"/>
<dbReference type="GO" id="GO:0035091">
    <property type="term" value="F:phosphatidylinositol binding"/>
    <property type="evidence" value="ECO:0007669"/>
    <property type="project" value="InterPro"/>
</dbReference>
<name>A0A8S3V4B8_MYTED</name>
<dbReference type="PANTHER" id="PTHR46571:SF1">
    <property type="entry name" value="SORTING NEXIN-8"/>
    <property type="match status" value="1"/>
</dbReference>
<comment type="subcellular location">
    <subcellularLocation>
        <location evidence="1">Membrane</location>
        <topology evidence="1">Peripheral membrane protein</topology>
        <orientation evidence="1">Cytoplasmic side</orientation>
    </subcellularLocation>
</comment>
<evidence type="ECO:0000259" key="3">
    <source>
        <dbReference type="Pfam" id="PF00787"/>
    </source>
</evidence>
<dbReference type="PANTHER" id="PTHR46571">
    <property type="entry name" value="SORTING NEXIN-8"/>
    <property type="match status" value="1"/>
</dbReference>
<evidence type="ECO:0000313" key="4">
    <source>
        <dbReference type="EMBL" id="CAG2253002.1"/>
    </source>
</evidence>
<evidence type="ECO:0000256" key="2">
    <source>
        <dbReference type="SAM" id="MobiDB-lite"/>
    </source>
</evidence>
<keyword evidence="5" id="KW-1185">Reference proteome</keyword>
<dbReference type="InterPro" id="IPR001683">
    <property type="entry name" value="PX_dom"/>
</dbReference>
<protein>
    <submittedName>
        <fullName evidence="4">SNX8</fullName>
    </submittedName>
</protein>
<dbReference type="Pfam" id="PF00787">
    <property type="entry name" value="PX"/>
    <property type="match status" value="1"/>
</dbReference>
<comment type="caution">
    <text evidence="4">The sequence shown here is derived from an EMBL/GenBank/DDBJ whole genome shotgun (WGS) entry which is preliminary data.</text>
</comment>
<feature type="region of interest" description="Disordered" evidence="2">
    <location>
        <begin position="284"/>
        <end position="314"/>
    </location>
</feature>
<reference evidence="4" key="1">
    <citation type="submission" date="2021-03" db="EMBL/GenBank/DDBJ databases">
        <authorList>
            <person name="Bekaert M."/>
        </authorList>
    </citation>
    <scope>NUCLEOTIDE SEQUENCE</scope>
</reference>
<dbReference type="SUPFAM" id="SSF64268">
    <property type="entry name" value="PX domain"/>
    <property type="match status" value="1"/>
</dbReference>
<evidence type="ECO:0000313" key="5">
    <source>
        <dbReference type="Proteomes" id="UP000683360"/>
    </source>
</evidence>